<dbReference type="EMBL" id="JAVDXW010000001">
    <property type="protein sequence ID" value="MDR7300850.1"/>
    <property type="molecule type" value="Genomic_DNA"/>
</dbReference>
<feature type="region of interest" description="Disordered" evidence="1">
    <location>
        <begin position="66"/>
        <end position="85"/>
    </location>
</feature>
<accession>A0AAE4CK67</accession>
<evidence type="ECO:0000256" key="1">
    <source>
        <dbReference type="SAM" id="MobiDB-lite"/>
    </source>
</evidence>
<sequence>MSWTCRPWSSSTSTSRVRTARSSSPRPVLPRVPRFEPVSVRQPPHSPTWPYPSGFFAQRFPERLNRGLPSNVSQPPGGGTATLPTCYASDSRRYLRTGRGPSRRPGFRCLGPESPRDVRKLRCALLVPRHGYLRACAKPLLASDAVAIEPVRIVPGDADRPVEIGTVQVGWRWRHTRVVAGSAVTGRLRRFGWWLGCGGWRKRSRLARRRPARRWRCRRWSPRRRFPPVTRSAQHFSSAWCPLLNRRW</sequence>
<feature type="region of interest" description="Disordered" evidence="1">
    <location>
        <begin position="1"/>
        <end position="45"/>
    </location>
</feature>
<dbReference type="AlphaFoldDB" id="A0AAE4CK67"/>
<comment type="caution">
    <text evidence="2">The sequence shown here is derived from an EMBL/GenBank/DDBJ whole genome shotgun (WGS) entry which is preliminary data.</text>
</comment>
<reference evidence="2" key="1">
    <citation type="submission" date="2023-07" db="EMBL/GenBank/DDBJ databases">
        <title>Sequencing the genomes of 1000 actinobacteria strains.</title>
        <authorList>
            <person name="Klenk H.-P."/>
        </authorList>
    </citation>
    <scope>NUCLEOTIDE SEQUENCE</scope>
    <source>
        <strain evidence="2">DSM 45977</strain>
    </source>
</reference>
<feature type="compositionally biased region" description="Low complexity" evidence="1">
    <location>
        <begin position="1"/>
        <end position="32"/>
    </location>
</feature>
<keyword evidence="3" id="KW-1185">Reference proteome</keyword>
<organism evidence="2 3">
    <name type="scientific">Haloactinomyces albus</name>
    <dbReference type="NCBI Taxonomy" id="1352928"/>
    <lineage>
        <taxon>Bacteria</taxon>
        <taxon>Bacillati</taxon>
        <taxon>Actinomycetota</taxon>
        <taxon>Actinomycetes</taxon>
        <taxon>Actinopolysporales</taxon>
        <taxon>Actinopolysporaceae</taxon>
        <taxon>Haloactinomyces</taxon>
    </lineage>
</organism>
<gene>
    <name evidence="2" type="ORF">JOF55_001031</name>
</gene>
<evidence type="ECO:0000313" key="3">
    <source>
        <dbReference type="Proteomes" id="UP001180845"/>
    </source>
</evidence>
<evidence type="ECO:0000313" key="2">
    <source>
        <dbReference type="EMBL" id="MDR7300850.1"/>
    </source>
</evidence>
<proteinExistence type="predicted"/>
<protein>
    <submittedName>
        <fullName evidence="2">Uncharacterized protein</fullName>
    </submittedName>
</protein>
<dbReference type="Proteomes" id="UP001180845">
    <property type="component" value="Unassembled WGS sequence"/>
</dbReference>
<name>A0AAE4CK67_9ACTN</name>